<gene>
    <name evidence="10" type="ORF">EB796_000477</name>
</gene>
<dbReference type="PANTHER" id="PTHR31171:SF3">
    <property type="entry name" value="LY6_PLAUR DOMAIN-CONTAINING PROTEIN 6B"/>
    <property type="match status" value="1"/>
</dbReference>
<evidence type="ECO:0000256" key="8">
    <source>
        <dbReference type="ARBA" id="ARBA00023288"/>
    </source>
</evidence>
<dbReference type="EMBL" id="VXIV02000068">
    <property type="protein sequence ID" value="KAF6041205.1"/>
    <property type="molecule type" value="Genomic_DNA"/>
</dbReference>
<dbReference type="Proteomes" id="UP000593567">
    <property type="component" value="Unassembled WGS sequence"/>
</dbReference>
<keyword evidence="11" id="KW-1185">Reference proteome</keyword>
<evidence type="ECO:0000256" key="1">
    <source>
        <dbReference type="ARBA" id="ARBA00004609"/>
    </source>
</evidence>
<evidence type="ECO:0000256" key="2">
    <source>
        <dbReference type="ARBA" id="ARBA00022475"/>
    </source>
</evidence>
<dbReference type="AlphaFoldDB" id="A0A7J7KSY4"/>
<comment type="caution">
    <text evidence="10">The sequence shown here is derived from an EMBL/GenBank/DDBJ whole genome shotgun (WGS) entry which is preliminary data.</text>
</comment>
<evidence type="ECO:0000256" key="4">
    <source>
        <dbReference type="ARBA" id="ARBA00022729"/>
    </source>
</evidence>
<protein>
    <submittedName>
        <fullName evidence="10">LYPD6</fullName>
    </submittedName>
</protein>
<evidence type="ECO:0000256" key="9">
    <source>
        <dbReference type="SAM" id="SignalP"/>
    </source>
</evidence>
<keyword evidence="5" id="KW-0472">Membrane</keyword>
<keyword evidence="7" id="KW-0325">Glycoprotein</keyword>
<dbReference type="PANTHER" id="PTHR31171">
    <property type="entry name" value="LY6/PLAUR DOMAIN-CONTAINING PROTEIN 6"/>
    <property type="match status" value="1"/>
</dbReference>
<dbReference type="InterPro" id="IPR045860">
    <property type="entry name" value="Snake_toxin-like_sf"/>
</dbReference>
<dbReference type="Pfam" id="PF16975">
    <property type="entry name" value="UPAR_LY6_2"/>
    <property type="match status" value="1"/>
</dbReference>
<dbReference type="OrthoDB" id="6149028at2759"/>
<feature type="signal peptide" evidence="9">
    <location>
        <begin position="1"/>
        <end position="22"/>
    </location>
</feature>
<dbReference type="GO" id="GO:0030548">
    <property type="term" value="F:acetylcholine receptor regulator activity"/>
    <property type="evidence" value="ECO:0007669"/>
    <property type="project" value="InterPro"/>
</dbReference>
<keyword evidence="6" id="KW-1015">Disulfide bond</keyword>
<dbReference type="GO" id="GO:0098552">
    <property type="term" value="C:side of membrane"/>
    <property type="evidence" value="ECO:0007669"/>
    <property type="project" value="UniProtKB-KW"/>
</dbReference>
<name>A0A7J7KSY4_BUGNE</name>
<evidence type="ECO:0000313" key="10">
    <source>
        <dbReference type="EMBL" id="KAF6041205.1"/>
    </source>
</evidence>
<keyword evidence="2" id="KW-1003">Cell membrane</keyword>
<evidence type="ECO:0000256" key="6">
    <source>
        <dbReference type="ARBA" id="ARBA00023157"/>
    </source>
</evidence>
<keyword evidence="3" id="KW-0336">GPI-anchor</keyword>
<evidence type="ECO:0000256" key="7">
    <source>
        <dbReference type="ARBA" id="ARBA00023180"/>
    </source>
</evidence>
<keyword evidence="8" id="KW-0449">Lipoprotein</keyword>
<keyword evidence="4 9" id="KW-0732">Signal</keyword>
<dbReference type="InterPro" id="IPR039457">
    <property type="entry name" value="LYPD6-like"/>
</dbReference>
<evidence type="ECO:0000256" key="5">
    <source>
        <dbReference type="ARBA" id="ARBA00023136"/>
    </source>
</evidence>
<feature type="chain" id="PRO_5029495836" evidence="9">
    <location>
        <begin position="23"/>
        <end position="170"/>
    </location>
</feature>
<comment type="subcellular location">
    <subcellularLocation>
        <location evidence="1">Cell membrane</location>
        <topology evidence="1">Lipid-anchor</topology>
        <topology evidence="1">GPI-anchor</topology>
    </subcellularLocation>
</comment>
<dbReference type="Gene3D" id="2.10.60.10">
    <property type="entry name" value="CD59"/>
    <property type="match status" value="1"/>
</dbReference>
<dbReference type="GO" id="GO:0005886">
    <property type="term" value="C:plasma membrane"/>
    <property type="evidence" value="ECO:0007669"/>
    <property type="project" value="UniProtKB-SubCell"/>
</dbReference>
<accession>A0A7J7KSY4</accession>
<sequence>MLHHSSGLLRLLLCALVWIVRAAQSEDKITVIGGVARSDTVCWTCPSHITNAACNRWAPNLPCPLNDTVCRTVHVFHTKTMNTLSVEKECIKPSLCSSKNVGCETSDDGNTEICISCCKGSLCNEEVATDDATAQRQSLNIHNTLQTSHSEGCLPTSSLLALVTIRFLTF</sequence>
<evidence type="ECO:0000256" key="3">
    <source>
        <dbReference type="ARBA" id="ARBA00022622"/>
    </source>
</evidence>
<dbReference type="SUPFAM" id="SSF57302">
    <property type="entry name" value="Snake toxin-like"/>
    <property type="match status" value="1"/>
</dbReference>
<reference evidence="10" key="1">
    <citation type="submission" date="2020-06" db="EMBL/GenBank/DDBJ databases">
        <title>Draft genome of Bugula neritina, a colonial animal packing powerful symbionts and potential medicines.</title>
        <authorList>
            <person name="Rayko M."/>
        </authorList>
    </citation>
    <scope>NUCLEOTIDE SEQUENCE [LARGE SCALE GENOMIC DNA]</scope>
    <source>
        <strain evidence="10">Kwan_BN1</strain>
    </source>
</reference>
<proteinExistence type="predicted"/>
<evidence type="ECO:0000313" key="11">
    <source>
        <dbReference type="Proteomes" id="UP000593567"/>
    </source>
</evidence>
<organism evidence="10 11">
    <name type="scientific">Bugula neritina</name>
    <name type="common">Brown bryozoan</name>
    <name type="synonym">Sertularia neritina</name>
    <dbReference type="NCBI Taxonomy" id="10212"/>
    <lineage>
        <taxon>Eukaryota</taxon>
        <taxon>Metazoa</taxon>
        <taxon>Spiralia</taxon>
        <taxon>Lophotrochozoa</taxon>
        <taxon>Bryozoa</taxon>
        <taxon>Gymnolaemata</taxon>
        <taxon>Cheilostomatida</taxon>
        <taxon>Flustrina</taxon>
        <taxon>Buguloidea</taxon>
        <taxon>Bugulidae</taxon>
        <taxon>Bugula</taxon>
    </lineage>
</organism>